<keyword evidence="3 7" id="KW-0378">Hydrolase</keyword>
<dbReference type="PRINTS" id="PR00722">
    <property type="entry name" value="CHYMOTRYPSIN"/>
</dbReference>
<dbReference type="PROSITE" id="PS00134">
    <property type="entry name" value="TRYPSIN_HIS"/>
    <property type="match status" value="1"/>
</dbReference>
<proteinExistence type="inferred from homology"/>
<keyword evidence="3" id="KW-0720">Serine protease</keyword>
<evidence type="ECO:0000313" key="7">
    <source>
        <dbReference type="EMBL" id="MFC0626640.1"/>
    </source>
</evidence>
<gene>
    <name evidence="7" type="ORF">ACFFGN_21350</name>
</gene>
<dbReference type="InterPro" id="IPR050430">
    <property type="entry name" value="Peptidase_S1"/>
</dbReference>
<feature type="signal peptide" evidence="5">
    <location>
        <begin position="1"/>
        <end position="30"/>
    </location>
</feature>
<feature type="chain" id="PRO_5046790942" evidence="5">
    <location>
        <begin position="31"/>
        <end position="281"/>
    </location>
</feature>
<protein>
    <submittedName>
        <fullName evidence="7">Trypsin-like serine protease</fullName>
        <ecNumber evidence="7">3.4.21.-</ecNumber>
    </submittedName>
</protein>
<keyword evidence="3" id="KW-0645">Protease</keyword>
<dbReference type="Gene3D" id="2.40.10.10">
    <property type="entry name" value="Trypsin-like serine proteases"/>
    <property type="match status" value="1"/>
</dbReference>
<evidence type="ECO:0000256" key="3">
    <source>
        <dbReference type="RuleBase" id="RU363034"/>
    </source>
</evidence>
<dbReference type="InterPro" id="IPR033116">
    <property type="entry name" value="TRYPSIN_SER"/>
</dbReference>
<feature type="domain" description="Peptidase S1" evidence="6">
    <location>
        <begin position="55"/>
        <end position="280"/>
    </location>
</feature>
<evidence type="ECO:0000313" key="8">
    <source>
        <dbReference type="Proteomes" id="UP001589890"/>
    </source>
</evidence>
<dbReference type="Pfam" id="PF00089">
    <property type="entry name" value="Trypsin"/>
    <property type="match status" value="1"/>
</dbReference>
<dbReference type="PANTHER" id="PTHR24276">
    <property type="entry name" value="POLYSERASE-RELATED"/>
    <property type="match status" value="1"/>
</dbReference>
<reference evidence="7 8" key="1">
    <citation type="submission" date="2024-09" db="EMBL/GenBank/DDBJ databases">
        <authorList>
            <person name="Sun Q."/>
            <person name="Mori K."/>
        </authorList>
    </citation>
    <scope>NUCLEOTIDE SEQUENCE [LARGE SCALE GENOMIC DNA]</scope>
    <source>
        <strain evidence="7 8">CGMCC 1.15906</strain>
    </source>
</reference>
<dbReference type="EMBL" id="JBHLTC010000028">
    <property type="protein sequence ID" value="MFC0626640.1"/>
    <property type="molecule type" value="Genomic_DNA"/>
</dbReference>
<comment type="caution">
    <text evidence="7">The sequence shown here is derived from an EMBL/GenBank/DDBJ whole genome shotgun (WGS) entry which is preliminary data.</text>
</comment>
<evidence type="ECO:0000256" key="5">
    <source>
        <dbReference type="SAM" id="SignalP"/>
    </source>
</evidence>
<dbReference type="RefSeq" id="WP_380050495.1">
    <property type="nucleotide sequence ID" value="NZ_JBHLTC010000028.1"/>
</dbReference>
<keyword evidence="8" id="KW-1185">Reference proteome</keyword>
<evidence type="ECO:0000256" key="4">
    <source>
        <dbReference type="SAM" id="MobiDB-lite"/>
    </source>
</evidence>
<dbReference type="InterPro" id="IPR018114">
    <property type="entry name" value="TRYPSIN_HIS"/>
</dbReference>
<dbReference type="InterPro" id="IPR001254">
    <property type="entry name" value="Trypsin_dom"/>
</dbReference>
<dbReference type="InterPro" id="IPR001314">
    <property type="entry name" value="Peptidase_S1A"/>
</dbReference>
<dbReference type="SMART" id="SM00020">
    <property type="entry name" value="Tryp_SPc"/>
    <property type="match status" value="1"/>
</dbReference>
<evidence type="ECO:0000259" key="6">
    <source>
        <dbReference type="PROSITE" id="PS50240"/>
    </source>
</evidence>
<sequence length="281" mass="28895">MPVRPHAVHVLLATGAIVAGSVLSATTAVAATPNPDAQPTQASGKNVVKGKDPRIVGGTPAKTADAPWAIVLTNPVSSSPNDQYCGATLVKADKIVTAAHCVTEPVDTYTAIQGRDDLKVKNGKTSKISNIWKDPLYGKEPGHDVAVMTLATPFTDVPTLALETSAAADVEGAQATVYGWGNTKGTGPEEVFQKVEAPVLGDAYCSDVYAQYDYSVSGEICGGFKEGGKDSCQGDSGGPLVLNGRLFGVVSWGVGCAEAGNPGVYAEVAAYATDLQAQIDQ</sequence>
<dbReference type="SUPFAM" id="SSF50494">
    <property type="entry name" value="Trypsin-like serine proteases"/>
    <property type="match status" value="1"/>
</dbReference>
<evidence type="ECO:0000256" key="1">
    <source>
        <dbReference type="ARBA" id="ARBA00007664"/>
    </source>
</evidence>
<dbReference type="PANTHER" id="PTHR24276:SF98">
    <property type="entry name" value="FI18310P1-RELATED"/>
    <property type="match status" value="1"/>
</dbReference>
<feature type="compositionally biased region" description="Polar residues" evidence="4">
    <location>
        <begin position="35"/>
        <end position="44"/>
    </location>
</feature>
<dbReference type="CDD" id="cd00190">
    <property type="entry name" value="Tryp_SPc"/>
    <property type="match status" value="1"/>
</dbReference>
<accession>A0ABV6QPS4</accession>
<dbReference type="Proteomes" id="UP001589890">
    <property type="component" value="Unassembled WGS sequence"/>
</dbReference>
<dbReference type="EC" id="3.4.21.-" evidence="7"/>
<evidence type="ECO:0000256" key="2">
    <source>
        <dbReference type="ARBA" id="ARBA00023157"/>
    </source>
</evidence>
<dbReference type="InterPro" id="IPR043504">
    <property type="entry name" value="Peptidase_S1_PA_chymotrypsin"/>
</dbReference>
<dbReference type="PROSITE" id="PS00135">
    <property type="entry name" value="TRYPSIN_SER"/>
    <property type="match status" value="1"/>
</dbReference>
<dbReference type="InterPro" id="IPR009003">
    <property type="entry name" value="Peptidase_S1_PA"/>
</dbReference>
<comment type="similarity">
    <text evidence="1">Belongs to the peptidase S1 family.</text>
</comment>
<organism evidence="7 8">
    <name type="scientific">Kribbella deserti</name>
    <dbReference type="NCBI Taxonomy" id="1926257"/>
    <lineage>
        <taxon>Bacteria</taxon>
        <taxon>Bacillati</taxon>
        <taxon>Actinomycetota</taxon>
        <taxon>Actinomycetes</taxon>
        <taxon>Propionibacteriales</taxon>
        <taxon>Kribbellaceae</taxon>
        <taxon>Kribbella</taxon>
    </lineage>
</organism>
<keyword evidence="5" id="KW-0732">Signal</keyword>
<keyword evidence="2" id="KW-1015">Disulfide bond</keyword>
<dbReference type="GO" id="GO:0016787">
    <property type="term" value="F:hydrolase activity"/>
    <property type="evidence" value="ECO:0007669"/>
    <property type="project" value="UniProtKB-KW"/>
</dbReference>
<feature type="region of interest" description="Disordered" evidence="4">
    <location>
        <begin position="32"/>
        <end position="59"/>
    </location>
</feature>
<dbReference type="PROSITE" id="PS50240">
    <property type="entry name" value="TRYPSIN_DOM"/>
    <property type="match status" value="1"/>
</dbReference>
<name>A0ABV6QPS4_9ACTN</name>